<gene>
    <name evidence="2" type="ORF">C2I19_20840</name>
</gene>
<feature type="domain" description="YhdP central" evidence="1">
    <location>
        <begin position="2"/>
        <end position="796"/>
    </location>
</feature>
<dbReference type="Proteomes" id="UP000237082">
    <property type="component" value="Unassembled WGS sequence"/>
</dbReference>
<protein>
    <submittedName>
        <fullName evidence="2">TIGR02099 family protein</fullName>
    </submittedName>
</protein>
<evidence type="ECO:0000313" key="2">
    <source>
        <dbReference type="EMBL" id="POZ60071.1"/>
    </source>
</evidence>
<dbReference type="Pfam" id="PF13116">
    <property type="entry name" value="YhdP"/>
    <property type="match status" value="1"/>
</dbReference>
<name>A0A2S5DAQ0_9NEIS</name>
<organism evidence="2 3">
    <name type="scientific">Chromobacterium alticapitis</name>
    <dbReference type="NCBI Taxonomy" id="2073169"/>
    <lineage>
        <taxon>Bacteria</taxon>
        <taxon>Pseudomonadati</taxon>
        <taxon>Pseudomonadota</taxon>
        <taxon>Betaproteobacteria</taxon>
        <taxon>Neisseriales</taxon>
        <taxon>Chromobacteriaceae</taxon>
        <taxon>Chromobacterium</taxon>
    </lineage>
</organism>
<comment type="caution">
    <text evidence="2">The sequence shown here is derived from an EMBL/GenBank/DDBJ whole genome shotgun (WGS) entry which is preliminary data.</text>
</comment>
<dbReference type="InterPro" id="IPR011836">
    <property type="entry name" value="YhdP"/>
</dbReference>
<dbReference type="NCBIfam" id="TIGR02099">
    <property type="entry name" value="YhdP family protein"/>
    <property type="match status" value="1"/>
</dbReference>
<evidence type="ECO:0000259" key="1">
    <source>
        <dbReference type="Pfam" id="PF13116"/>
    </source>
</evidence>
<evidence type="ECO:0000313" key="3">
    <source>
        <dbReference type="Proteomes" id="UP000237082"/>
    </source>
</evidence>
<dbReference type="PANTHER" id="PTHR38690:SF1">
    <property type="entry name" value="PROTEASE"/>
    <property type="match status" value="1"/>
</dbReference>
<keyword evidence="3" id="KW-1185">Reference proteome</keyword>
<reference evidence="3" key="1">
    <citation type="submission" date="2018-02" db="EMBL/GenBank/DDBJ databases">
        <authorList>
            <person name="O'Hara-Hanley K."/>
            <person name="Soby S."/>
        </authorList>
    </citation>
    <scope>NUCLEOTIDE SEQUENCE [LARGE SCALE GENOMIC DNA]</scope>
    <source>
        <strain evidence="3">MWU14-2602</strain>
    </source>
</reference>
<dbReference type="PANTHER" id="PTHR38690">
    <property type="entry name" value="PROTEASE-RELATED"/>
    <property type="match status" value="1"/>
</dbReference>
<dbReference type="EMBL" id="PQWB01000179">
    <property type="protein sequence ID" value="POZ60071.1"/>
    <property type="molecule type" value="Genomic_DNA"/>
</dbReference>
<dbReference type="InterPro" id="IPR025263">
    <property type="entry name" value="YhdP_central"/>
</dbReference>
<sequence>MAADVAWRRQGEALEIDLRQVAFSNADLRGKLDGSYRYAGSGAGVIDLNGGIDQVKAARVPAYLPHQVGEHTTAWLRRALLDGVAKNVTLKLKGDLDRFPFGEGGGEFLVEADVEKAKLAYEPGWPTIDGIDAKLRFHNASMQVLGQRASTVGVPLKNVVVAIDQLGAETPWLKIDGMAEDRLDRMLAFTGKSPVDGWLDGFTSQIQAAGDAGLKLQLAVPLAGPETIRVRGDLSFRNNRLQFKHLPLPEVDGARGVLTFTERGVDSKGVQLNAFGGQLKLTAHTGADKRMRFEVGGEADGKSLLRQYLPLAEPLVSGRARVDGRFVVKNGLESLQIDSALQGLALDAPAPLGKAEGTPMPLQLQLQPASARFSGGMRLEFSLGDALSGKLRLDEHGELQAGALGLGRKAGEWPAGGLAIRAQLPRVALEDWWSRLAKLDWGSGDGRGMQLVLDLSTPELSLAGFPLRQVEARVSNNGQGGAWNVGLHSKEADGSGSYQAGGGGELRANLDRLSLNWPLRSGSGGSDGNSLLQQQLPAMKVRIGELSLQGRKLGQLDMTARRSGSVWLMDPLRLSSPDGALTGSARVDEQGAGRVDSRFSLDVSNAGKLLERFGLVDVFRNGQGNLSGQLSWPGGLSDLDAAHLSGQMELNFKNGRFAKVDPGVARLLGVLSLQSLPRRIRLDFTDVFSDGFAFDTLQGKASVRDGVFRSDKVEMRSPAAEVSISGSVDLAQETQALRVSVQPHVAESVALAAGAALLNPVVGIATLAAQKVLQDPVGKILKLEYTVSGSLRDPQVKRVGAGEPVQNKGKKP</sequence>
<proteinExistence type="predicted"/>
<dbReference type="AlphaFoldDB" id="A0A2S5DAQ0"/>
<accession>A0A2S5DAQ0</accession>